<dbReference type="SUPFAM" id="SSF75516">
    <property type="entry name" value="Pheromone-binding domain of LuxR-like quorum-sensing transcription factors"/>
    <property type="match status" value="1"/>
</dbReference>
<evidence type="ECO:0000259" key="4">
    <source>
        <dbReference type="PROSITE" id="PS50043"/>
    </source>
</evidence>
<name>A0A1X3GNT4_9BRAD</name>
<keyword evidence="3" id="KW-0804">Transcription</keyword>
<organism evidence="5 6">
    <name type="scientific">Bradyrhizobium canariense</name>
    <dbReference type="NCBI Taxonomy" id="255045"/>
    <lineage>
        <taxon>Bacteria</taxon>
        <taxon>Pseudomonadati</taxon>
        <taxon>Pseudomonadota</taxon>
        <taxon>Alphaproteobacteria</taxon>
        <taxon>Hyphomicrobiales</taxon>
        <taxon>Nitrobacteraceae</taxon>
        <taxon>Bradyrhizobium</taxon>
    </lineage>
</organism>
<dbReference type="GO" id="GO:0003677">
    <property type="term" value="F:DNA binding"/>
    <property type="evidence" value="ECO:0007669"/>
    <property type="project" value="UniProtKB-KW"/>
</dbReference>
<keyword evidence="1" id="KW-0805">Transcription regulation</keyword>
<keyword evidence="2" id="KW-0238">DNA-binding</keyword>
<evidence type="ECO:0000256" key="1">
    <source>
        <dbReference type="ARBA" id="ARBA00023015"/>
    </source>
</evidence>
<dbReference type="InterPro" id="IPR036693">
    <property type="entry name" value="TF_LuxR_autoind-bd_dom_sf"/>
</dbReference>
<dbReference type="InterPro" id="IPR000792">
    <property type="entry name" value="Tscrpt_reg_LuxR_C"/>
</dbReference>
<dbReference type="SUPFAM" id="SSF46894">
    <property type="entry name" value="C-terminal effector domain of the bipartite response regulators"/>
    <property type="match status" value="1"/>
</dbReference>
<reference evidence="5 6" key="1">
    <citation type="submission" date="2017-03" db="EMBL/GenBank/DDBJ databases">
        <title>Whole genome sequences of fourteen strains of Bradyrhizobium canariense and one strain of Bradyrhizobium japonicum isolated from Lupinus (Papilionoideae: Genisteae) species in Algeria.</title>
        <authorList>
            <person name="Crovadore J."/>
            <person name="Chekireb D."/>
            <person name="Brachmann A."/>
            <person name="Chablais R."/>
            <person name="Cochard B."/>
            <person name="Lefort F."/>
        </authorList>
    </citation>
    <scope>NUCLEOTIDE SEQUENCE [LARGE SCALE GENOMIC DNA]</scope>
    <source>
        <strain evidence="5 6">UBMA195</strain>
    </source>
</reference>
<dbReference type="GO" id="GO:0006355">
    <property type="term" value="P:regulation of DNA-templated transcription"/>
    <property type="evidence" value="ECO:0007669"/>
    <property type="project" value="InterPro"/>
</dbReference>
<dbReference type="InterPro" id="IPR016032">
    <property type="entry name" value="Sig_transdc_resp-reg_C-effctor"/>
</dbReference>
<dbReference type="PANTHER" id="PTHR44688:SF16">
    <property type="entry name" value="DNA-BINDING TRANSCRIPTIONAL ACTIVATOR DEVR_DOSR"/>
    <property type="match status" value="1"/>
</dbReference>
<dbReference type="AlphaFoldDB" id="A0A1X3GNT4"/>
<dbReference type="PANTHER" id="PTHR44688">
    <property type="entry name" value="DNA-BINDING TRANSCRIPTIONAL ACTIVATOR DEVR_DOSR"/>
    <property type="match status" value="1"/>
</dbReference>
<dbReference type="PROSITE" id="PS50043">
    <property type="entry name" value="HTH_LUXR_2"/>
    <property type="match status" value="1"/>
</dbReference>
<dbReference type="Pfam" id="PF03472">
    <property type="entry name" value="Autoind_bind"/>
    <property type="match status" value="1"/>
</dbReference>
<dbReference type="Pfam" id="PF00196">
    <property type="entry name" value="GerE"/>
    <property type="match status" value="1"/>
</dbReference>
<dbReference type="CDD" id="cd06170">
    <property type="entry name" value="LuxR_C_like"/>
    <property type="match status" value="1"/>
</dbReference>
<dbReference type="Gene3D" id="1.10.10.10">
    <property type="entry name" value="Winged helix-like DNA-binding domain superfamily/Winged helix DNA-binding domain"/>
    <property type="match status" value="1"/>
</dbReference>
<comment type="caution">
    <text evidence="5">The sequence shown here is derived from an EMBL/GenBank/DDBJ whole genome shotgun (WGS) entry which is preliminary data.</text>
</comment>
<protein>
    <submittedName>
        <fullName evidence="5">Transcriptional regulator</fullName>
    </submittedName>
</protein>
<feature type="domain" description="HTH luxR-type" evidence="4">
    <location>
        <begin position="148"/>
        <end position="213"/>
    </location>
</feature>
<proteinExistence type="predicted"/>
<evidence type="ECO:0000256" key="2">
    <source>
        <dbReference type="ARBA" id="ARBA00023125"/>
    </source>
</evidence>
<sequence>MADTAAALDLCCFAYISIQGAPSADAVLISSYPSTWTSHYLQKQYEKIDPVIVQALRQPSPFSWGLGVGPTPNSDMERELFDEAARFGIRCGFTIPIHDSRGAIAAVTFAADERRSRFERSIHKHVDVLQLMAIYFHAHARRKLASPCEIDGIILSPREAQCLQWASEGKSAWETGQIMGISHHTVAFHLDNARAKLGVRSTIQAVARLASAKSGI</sequence>
<evidence type="ECO:0000313" key="5">
    <source>
        <dbReference type="EMBL" id="OSJ06682.1"/>
    </source>
</evidence>
<dbReference type="InterPro" id="IPR005143">
    <property type="entry name" value="TF_LuxR_autoind-bd_dom"/>
</dbReference>
<dbReference type="Gene3D" id="3.30.450.80">
    <property type="entry name" value="Transcription factor LuxR-like, autoinducer-binding domain"/>
    <property type="match status" value="1"/>
</dbReference>
<evidence type="ECO:0000256" key="3">
    <source>
        <dbReference type="ARBA" id="ARBA00023163"/>
    </source>
</evidence>
<accession>A0A1X3GNT4</accession>
<dbReference type="EMBL" id="NAFI01000178">
    <property type="protein sequence ID" value="OSJ06682.1"/>
    <property type="molecule type" value="Genomic_DNA"/>
</dbReference>
<dbReference type="InterPro" id="IPR036388">
    <property type="entry name" value="WH-like_DNA-bd_sf"/>
</dbReference>
<dbReference type="PRINTS" id="PR00038">
    <property type="entry name" value="HTHLUXR"/>
</dbReference>
<evidence type="ECO:0000313" key="6">
    <source>
        <dbReference type="Proteomes" id="UP000193553"/>
    </source>
</evidence>
<gene>
    <name evidence="5" type="ORF">BSZ18_21530</name>
</gene>
<dbReference type="SMART" id="SM00421">
    <property type="entry name" value="HTH_LUXR"/>
    <property type="match status" value="1"/>
</dbReference>
<dbReference type="Proteomes" id="UP000193553">
    <property type="component" value="Unassembled WGS sequence"/>
</dbReference>